<accession>A0A4D9EP70</accession>
<dbReference type="AlphaFoldDB" id="A0A4D9EP70"/>
<protein>
    <submittedName>
        <fullName evidence="1">Pulmonary surfactant-associated protein C</fullName>
    </submittedName>
</protein>
<evidence type="ECO:0000313" key="2">
    <source>
        <dbReference type="Proteomes" id="UP000297703"/>
    </source>
</evidence>
<proteinExistence type="predicted"/>
<organism evidence="1 2">
    <name type="scientific">Platysternon megacephalum</name>
    <name type="common">big-headed turtle</name>
    <dbReference type="NCBI Taxonomy" id="55544"/>
    <lineage>
        <taxon>Eukaryota</taxon>
        <taxon>Metazoa</taxon>
        <taxon>Chordata</taxon>
        <taxon>Craniata</taxon>
        <taxon>Vertebrata</taxon>
        <taxon>Euteleostomi</taxon>
        <taxon>Archelosauria</taxon>
        <taxon>Testudinata</taxon>
        <taxon>Testudines</taxon>
        <taxon>Cryptodira</taxon>
        <taxon>Durocryptodira</taxon>
        <taxon>Testudinoidea</taxon>
        <taxon>Platysternidae</taxon>
        <taxon>Platysternon</taxon>
    </lineage>
</organism>
<dbReference type="EMBL" id="QXTE01000060">
    <property type="protein sequence ID" value="TFK08952.1"/>
    <property type="molecule type" value="Genomic_DNA"/>
</dbReference>
<reference evidence="1 2" key="1">
    <citation type="submission" date="2019-04" db="EMBL/GenBank/DDBJ databases">
        <title>Draft genome of the big-headed turtle Platysternon megacephalum.</title>
        <authorList>
            <person name="Gong S."/>
        </authorList>
    </citation>
    <scope>NUCLEOTIDE SEQUENCE [LARGE SCALE GENOMIC DNA]</scope>
    <source>
        <strain evidence="1">DO16091913</strain>
        <tissue evidence="1">Muscle</tissue>
    </source>
</reference>
<name>A0A4D9EP70_9SAUR</name>
<dbReference type="Proteomes" id="UP000297703">
    <property type="component" value="Unassembled WGS sequence"/>
</dbReference>
<gene>
    <name evidence="1" type="ORF">DR999_PMT08065</name>
</gene>
<evidence type="ECO:0000313" key="1">
    <source>
        <dbReference type="EMBL" id="TFK08952.1"/>
    </source>
</evidence>
<comment type="caution">
    <text evidence="1">The sequence shown here is derived from an EMBL/GenBank/DDBJ whole genome shotgun (WGS) entry which is preliminary data.</text>
</comment>
<reference evidence="1 2" key="2">
    <citation type="submission" date="2019-04" db="EMBL/GenBank/DDBJ databases">
        <title>The genome sequence of big-headed turtle.</title>
        <authorList>
            <person name="Gong S."/>
        </authorList>
    </citation>
    <scope>NUCLEOTIDE SEQUENCE [LARGE SCALE GENOMIC DNA]</scope>
    <source>
        <strain evidence="1">DO16091913</strain>
        <tissue evidence="1">Muscle</tissue>
    </source>
</reference>
<sequence length="105" mass="12780">MYFSHITHFQKIHMNITYLSALMRLKLRFATSSALPQMFFLNIPTCICWKVVFNWIKKKPDALQGFKGQVESFYLSFYWCQNKNEDWNRKEATLHNLQKETNFWF</sequence>
<keyword evidence="2" id="KW-1185">Reference proteome</keyword>